<dbReference type="RefSeq" id="WP_005400086.1">
    <property type="nucleotide sequence ID" value="NZ_GG704964.1"/>
</dbReference>
<feature type="region of interest" description="Disordered" evidence="1">
    <location>
        <begin position="794"/>
        <end position="818"/>
    </location>
</feature>
<evidence type="ECO:0000313" key="3">
    <source>
        <dbReference type="Proteomes" id="UP000012047"/>
    </source>
</evidence>
<dbReference type="EMBL" id="GG704964">
    <property type="protein sequence ID" value="EEY97756.1"/>
    <property type="molecule type" value="Genomic_DNA"/>
</dbReference>
<dbReference type="Proteomes" id="UP000012047">
    <property type="component" value="Unassembled WGS sequence"/>
</dbReference>
<evidence type="ECO:0000313" key="2">
    <source>
        <dbReference type="EMBL" id="EEY97756.1"/>
    </source>
</evidence>
<gene>
    <name evidence="2" type="ORF">HMPREF0016_00839</name>
</gene>
<reference evidence="3" key="1">
    <citation type="journal article" date="2012" name="PLoS ONE">
        <title>The success of Acinetobacter species; genetic, metabolic and virulence attributes.</title>
        <authorList>
            <person name="Peleg A.Y."/>
            <person name="de Breij A."/>
            <person name="Adams M.D."/>
            <person name="Cerqueira G.M."/>
            <person name="Mocali S."/>
            <person name="Galardini M."/>
            <person name="Nibbering P.H."/>
            <person name="Earl A.M."/>
            <person name="Ward D.V."/>
            <person name="Paterson D.L."/>
            <person name="Seifert H."/>
            <person name="Dijkshoorn L."/>
        </authorList>
    </citation>
    <scope>NUCLEOTIDE SEQUENCE [LARGE SCALE GENOMIC DNA]</scope>
    <source>
        <strain evidence="3">SH046</strain>
    </source>
</reference>
<evidence type="ECO:0000256" key="1">
    <source>
        <dbReference type="SAM" id="MobiDB-lite"/>
    </source>
</evidence>
<dbReference type="eggNOG" id="ENOG5032CP8">
    <property type="taxonomic scope" value="Bacteria"/>
</dbReference>
<organism evidence="2 3">
    <name type="scientific">Acinetobacter johnsonii SH046</name>
    <dbReference type="NCBI Taxonomy" id="575586"/>
    <lineage>
        <taxon>Bacteria</taxon>
        <taxon>Pseudomonadati</taxon>
        <taxon>Pseudomonadota</taxon>
        <taxon>Gammaproteobacteria</taxon>
        <taxon>Moraxellales</taxon>
        <taxon>Moraxellaceae</taxon>
        <taxon>Acinetobacter</taxon>
    </lineage>
</organism>
<proteinExistence type="predicted"/>
<accession>D0S8N4</accession>
<sequence>MNKQWMGQTEAFYKECFTYLKAKFSNKRPKAVGSEIYTEQPIYNETIVALEQIHNVLTKIENGSAYTREDYEDSVIKKEVDKTKEIIDFFKVLGLSSSDEMASAFDNFHKYYYWDSKIYRYKKFLHSSEEMKDWDRTELKMWSLEKFDATKFFDFLDRYKNFVDSSLVLSDEEAQKSDLINERIVEQNANYERLLSSYNNLLDQKVKFGVSVFDVYLPSSLNDLSDPDVRFFSSKFVAEFARYMDREFSGDDGVLLVINHAHVVSYNTFALSYLVIYKKKNYDSPEKLVEHYLKRTYTFAGTRKAEHIKVIDRGQMIKKIYPLDHFIGELKGEKQKIDFREKFLRYFLSSVFLLDVDKGTFLEEYENYYSIFFNHFRYFKEKIYIEPKSQKVHRSLFQQLVENKVFLSDLLDDGNTDNLDKYFYLRDLTPQAIERIEVIEFLYRQQASILECDEYLLEDLIRIEKFLTQLMFLRRVNAFETEMIQKGFNAKPSFLKLTVLFRQFILILEMSCFKNANHMLGNYSSSKSFQSRNLRSEAVRFLKEINNDFPQLVRIDSIQTIKNKLHNYQNSILRVVAKDEKVAFKKAKKHQVSIKNYLEQVLQKGVIVLRFIFTCGAVGQLDKAKTFNAMFQDYIDNLKRRHTAGIRLVDHVGIYVPYCHAPYIDATLFFEYDEKKEIEPNTLKKEVAEYWVEYVFRKSEQIQTYVQKQKKTNNMTNAFECFRGEQLSARSVDVLRMEGPLNEEYVEVFPNQRKNKQLLMESISKFYAYGPLILVDDEDRNLLPRKDCLIMGRKRKSQEAKDKKEGGSKPTAGEAAGHKSDIQISTLYNVETSAFETPKSNEQYCTEDESVDTSGSYENSSNMLALEQDKKLLEPIPSVAPEIKVEQADISKPDVGNKFIRKAVIARSKARVRAIAKPIVK</sequence>
<dbReference type="AlphaFoldDB" id="D0S8N4"/>
<feature type="region of interest" description="Disordered" evidence="1">
    <location>
        <begin position="839"/>
        <end position="859"/>
    </location>
</feature>
<dbReference type="HOGENOM" id="CLU_339098_0_0_6"/>
<feature type="compositionally biased region" description="Basic and acidic residues" evidence="1">
    <location>
        <begin position="797"/>
        <end position="807"/>
    </location>
</feature>
<protein>
    <submittedName>
        <fullName evidence="2">Uncharacterized protein</fullName>
    </submittedName>
</protein>
<name>D0S8N4_ACIJO</name>